<dbReference type="PANTHER" id="PTHR22916">
    <property type="entry name" value="GLYCOSYLTRANSFERASE"/>
    <property type="match status" value="1"/>
</dbReference>
<dbReference type="SUPFAM" id="SSF53448">
    <property type="entry name" value="Nucleotide-diphospho-sugar transferases"/>
    <property type="match status" value="1"/>
</dbReference>
<accession>A0A977KZC2</accession>
<dbReference type="AlphaFoldDB" id="A0A977KZC2"/>
<dbReference type="Pfam" id="PF00535">
    <property type="entry name" value="Glycos_transf_2"/>
    <property type="match status" value="1"/>
</dbReference>
<organism evidence="2">
    <name type="scientific">Woronichinia naegeliana WA131</name>
    <dbReference type="NCBI Taxonomy" id="2824559"/>
    <lineage>
        <taxon>Bacteria</taxon>
        <taxon>Bacillati</taxon>
        <taxon>Cyanobacteriota</taxon>
        <taxon>Cyanophyceae</taxon>
        <taxon>Synechococcales</taxon>
        <taxon>Coelosphaeriaceae</taxon>
        <taxon>Woronichinia</taxon>
    </lineage>
</organism>
<dbReference type="InterPro" id="IPR001173">
    <property type="entry name" value="Glyco_trans_2-like"/>
</dbReference>
<protein>
    <submittedName>
        <fullName evidence="2">Glycosyltransferase</fullName>
    </submittedName>
</protein>
<name>A0A977KZC2_9CYAN</name>
<dbReference type="Gene3D" id="3.90.550.10">
    <property type="entry name" value="Spore Coat Polysaccharide Biosynthesis Protein SpsA, Chain A"/>
    <property type="match status" value="1"/>
</dbReference>
<dbReference type="EMBL" id="CP073041">
    <property type="protein sequence ID" value="UXE62657.1"/>
    <property type="molecule type" value="Genomic_DNA"/>
</dbReference>
<evidence type="ECO:0000259" key="1">
    <source>
        <dbReference type="Pfam" id="PF00535"/>
    </source>
</evidence>
<dbReference type="GO" id="GO:0016758">
    <property type="term" value="F:hexosyltransferase activity"/>
    <property type="evidence" value="ECO:0007669"/>
    <property type="project" value="UniProtKB-ARBA"/>
</dbReference>
<evidence type="ECO:0000313" key="2">
    <source>
        <dbReference type="EMBL" id="UXE62657.1"/>
    </source>
</evidence>
<reference evidence="2" key="1">
    <citation type="submission" date="2021-04" db="EMBL/GenBank/DDBJ databases">
        <title>Genome sequence of Woronichinia naegeliana from Washington state freshwater lake bloom.</title>
        <authorList>
            <person name="Dreher T.W."/>
        </authorList>
    </citation>
    <scope>NUCLEOTIDE SEQUENCE</scope>
    <source>
        <strain evidence="2">WA131</strain>
    </source>
</reference>
<dbReference type="KEGG" id="wna:KA717_07935"/>
<feature type="domain" description="Glycosyltransferase 2-like" evidence="1">
    <location>
        <begin position="6"/>
        <end position="177"/>
    </location>
</feature>
<dbReference type="PANTHER" id="PTHR22916:SF3">
    <property type="entry name" value="UDP-GLCNAC:BETAGAL BETA-1,3-N-ACETYLGLUCOSAMINYLTRANSFERASE-LIKE PROTEIN 1"/>
    <property type="match status" value="1"/>
</dbReference>
<gene>
    <name evidence="2" type="ORF">KA717_07935</name>
</gene>
<proteinExistence type="predicted"/>
<dbReference type="Proteomes" id="UP001065613">
    <property type="component" value="Chromosome"/>
</dbReference>
<dbReference type="InterPro" id="IPR029044">
    <property type="entry name" value="Nucleotide-diphossugar_trans"/>
</dbReference>
<sequence>MAPLLSICIPAYNRPFWLRRALESIAVPGYDGSQVEIIITDDSDDQTVETIAQEVLKNWSGKWLYEFHESRLGMAQNWNRAISLATGNYVIVLHDDDFLLSGGLARLLKGIKRLNDRYPVLLFGVWVVDSQEQVMKRQVFKDDRFLAPREALIALFSDSSFVRFPAIAMKRSVFEEVGFFCPEWQEPCDVEMWMRLFACYGAYCCQEETVAYRVHSQALTMASFNEQTISILLNLFEELSLLNLLSEEQLEQCQQQYFYQYILAGAWRQLRRRKWQAFKQVMELLEVPSIKVLVCPRKWWFLRAIFSLLADIV</sequence>